<dbReference type="InterPro" id="IPR050149">
    <property type="entry name" value="Collagen_superfamily"/>
</dbReference>
<dbReference type="Pfam" id="PF01391">
    <property type="entry name" value="Collagen"/>
    <property type="match status" value="1"/>
</dbReference>
<reference evidence="2" key="1">
    <citation type="submission" date="2021-01" db="EMBL/GenBank/DDBJ databases">
        <authorList>
            <person name="Corre E."/>
            <person name="Pelletier E."/>
            <person name="Niang G."/>
            <person name="Scheremetjew M."/>
            <person name="Finn R."/>
            <person name="Kale V."/>
            <person name="Holt S."/>
            <person name="Cochrane G."/>
            <person name="Meng A."/>
            <person name="Brown T."/>
            <person name="Cohen L."/>
        </authorList>
    </citation>
    <scope>NUCLEOTIDE SEQUENCE</scope>
    <source>
        <strain evidence="2">CCMP441</strain>
    </source>
</reference>
<organism evidence="2">
    <name type="scientific">Hemiselmis andersenii</name>
    <name type="common">Cryptophyte alga</name>
    <dbReference type="NCBI Taxonomy" id="464988"/>
    <lineage>
        <taxon>Eukaryota</taxon>
        <taxon>Cryptophyceae</taxon>
        <taxon>Cryptomonadales</taxon>
        <taxon>Hemiselmidaceae</taxon>
        <taxon>Hemiselmis</taxon>
    </lineage>
</organism>
<dbReference type="EMBL" id="HBFK01040420">
    <property type="protein sequence ID" value="CAD8758032.1"/>
    <property type="molecule type" value="Transcribed_RNA"/>
</dbReference>
<feature type="compositionally biased region" description="Low complexity" evidence="1">
    <location>
        <begin position="207"/>
        <end position="216"/>
    </location>
</feature>
<feature type="compositionally biased region" description="Low complexity" evidence="1">
    <location>
        <begin position="182"/>
        <end position="195"/>
    </location>
</feature>
<dbReference type="GO" id="GO:0031012">
    <property type="term" value="C:extracellular matrix"/>
    <property type="evidence" value="ECO:0007669"/>
    <property type="project" value="TreeGrafter"/>
</dbReference>
<feature type="compositionally biased region" description="Low complexity" evidence="1">
    <location>
        <begin position="159"/>
        <end position="168"/>
    </location>
</feature>
<dbReference type="GO" id="GO:0030020">
    <property type="term" value="F:extracellular matrix structural constituent conferring tensile strength"/>
    <property type="evidence" value="ECO:0007669"/>
    <property type="project" value="TreeGrafter"/>
</dbReference>
<gene>
    <name evidence="2" type="ORF">HAND1043_LOCUS24546</name>
</gene>
<dbReference type="PANTHER" id="PTHR24023">
    <property type="entry name" value="COLLAGEN ALPHA"/>
    <property type="match status" value="1"/>
</dbReference>
<dbReference type="AlphaFoldDB" id="A0A6U2I4D9"/>
<dbReference type="PANTHER" id="PTHR24023:SF1112">
    <property type="entry name" value="COL_CUTICLE_N DOMAIN-CONTAINING PROTEIN-RELATED"/>
    <property type="match status" value="1"/>
</dbReference>
<evidence type="ECO:0000256" key="1">
    <source>
        <dbReference type="SAM" id="MobiDB-lite"/>
    </source>
</evidence>
<feature type="region of interest" description="Disordered" evidence="1">
    <location>
        <begin position="137"/>
        <end position="272"/>
    </location>
</feature>
<dbReference type="InterPro" id="IPR008160">
    <property type="entry name" value="Collagen"/>
</dbReference>
<proteinExistence type="predicted"/>
<dbReference type="GO" id="GO:0005615">
    <property type="term" value="C:extracellular space"/>
    <property type="evidence" value="ECO:0007669"/>
    <property type="project" value="TreeGrafter"/>
</dbReference>
<accession>A0A6U2I4D9</accession>
<protein>
    <submittedName>
        <fullName evidence="2">Uncharacterized protein</fullName>
    </submittedName>
</protein>
<dbReference type="GO" id="GO:0030198">
    <property type="term" value="P:extracellular matrix organization"/>
    <property type="evidence" value="ECO:0007669"/>
    <property type="project" value="TreeGrafter"/>
</dbReference>
<feature type="compositionally biased region" description="Pro residues" evidence="1">
    <location>
        <begin position="240"/>
        <end position="252"/>
    </location>
</feature>
<evidence type="ECO:0000313" key="2">
    <source>
        <dbReference type="EMBL" id="CAD8758032.1"/>
    </source>
</evidence>
<feature type="compositionally biased region" description="Pro residues" evidence="1">
    <location>
        <begin position="170"/>
        <end position="180"/>
    </location>
</feature>
<sequence length="596" mass="61075">MQRLSRLAAVAGAVAVVGLVLVVSRGGSPAGRPVELRTRAPKITTADLLKQQPEWAPAGVPKMSKGFNAWMDTLPFGDNYKKSLQATKAKQEFIENERLKNPHFLLRRVEANNAYLKGRVTFLNGLLQSREKIPDPIEVDVMHPGNPGGMGPKGPRGPLGPQGSAGPQGPQGPPGIPGNPGPDGAVGVPGPQGSPGERGGIGPQGPTGPQGERGPQGLQGEAGDQGLAGPPGTAFDGHGPPGPPGPQGPPGPLGQAGIPGPPGPQGTATPGNLAFSSLVARSGTPTTGFMKVGAALYSSPRSATSITFRSVPAILSGQPYILTKKTRYSSRRSDELQFDVNRPSYIYVLLDSRSTSEKGGQAPGWISSGFTKLADKVEVSDADMGEMVVYKSGMPVSGTVTLGGARATPASGARANYVVVAVPAKEHGTVGMGTVAVSIPAGTEGTEAFEGSMGLTFKVLQPIHVLDLGVFNPLGAAELPVTLSCRLYNAETGALMAETAFTGDNKGDPEGGMLFKALRQPITLPAGFKGVLAADGYGPTFKNGNSEGNAPAWALNSDGGKVEYGSEAIFGTKGAMPTEVSGPPGNRFAAATMRFM</sequence>
<name>A0A6U2I4D9_HEMAN</name>
<feature type="compositionally biased region" description="Gly residues" evidence="1">
    <location>
        <begin position="196"/>
        <end position="205"/>
    </location>
</feature>